<dbReference type="KEGG" id="tpol:Mal48_48140"/>
<dbReference type="RefSeq" id="WP_145205267.1">
    <property type="nucleotide sequence ID" value="NZ_CP036267.1"/>
</dbReference>
<dbReference type="EMBL" id="CP036267">
    <property type="protein sequence ID" value="QDT35537.1"/>
    <property type="molecule type" value="Genomic_DNA"/>
</dbReference>
<gene>
    <name evidence="2" type="ORF">Mal48_48140</name>
</gene>
<evidence type="ECO:0000313" key="3">
    <source>
        <dbReference type="Proteomes" id="UP000315724"/>
    </source>
</evidence>
<sequence length="417" mass="48169">MNEWFSKASNVFKRDVSETPQPFEVHCECGQQHTGIRRSRHQHIVCKSCGSSLFVLPRDVYPPPHTPKTSPNKKKRRKPTTKSAAKPVPESVDLSAETEKPSIQELDPEKEFVSRRKRRQKNKETAPTEVVEQKPNIIVRMWGASCRTALGIWIVFWEFWTPYRKIALLIFCILSLTIFYSIRQSQLRGAVTIVKTELDAGLVAVGNENWVEARRHFEKATNAVDLLGREDLEAETIRQYHRETRALTRLTSSTLFELVEEAESYYVEHGAEAWQEKFRLSFQDDWYIIEGYVRPSKNPFAIENGFELELIFPWAAGQKKRPVNVCLSFQSAKHLPKTTTEEAYDSGSGTLTVFSGQLKEFFIGPDGDWEIRFDPETSFFWVNQPTYNATHLQIGSIQSLPDQQLMFDRQKKWMGVK</sequence>
<reference evidence="2 3" key="1">
    <citation type="submission" date="2019-02" db="EMBL/GenBank/DDBJ databases">
        <title>Deep-cultivation of Planctomycetes and their phenomic and genomic characterization uncovers novel biology.</title>
        <authorList>
            <person name="Wiegand S."/>
            <person name="Jogler M."/>
            <person name="Boedeker C."/>
            <person name="Pinto D."/>
            <person name="Vollmers J."/>
            <person name="Rivas-Marin E."/>
            <person name="Kohn T."/>
            <person name="Peeters S.H."/>
            <person name="Heuer A."/>
            <person name="Rast P."/>
            <person name="Oberbeckmann S."/>
            <person name="Bunk B."/>
            <person name="Jeske O."/>
            <person name="Meyerdierks A."/>
            <person name="Storesund J.E."/>
            <person name="Kallscheuer N."/>
            <person name="Luecker S."/>
            <person name="Lage O.M."/>
            <person name="Pohl T."/>
            <person name="Merkel B.J."/>
            <person name="Hornburger P."/>
            <person name="Mueller R.-W."/>
            <person name="Bruemmer F."/>
            <person name="Labrenz M."/>
            <person name="Spormann A.M."/>
            <person name="Op den Camp H."/>
            <person name="Overmann J."/>
            <person name="Amann R."/>
            <person name="Jetten M.S.M."/>
            <person name="Mascher T."/>
            <person name="Medema M.H."/>
            <person name="Devos D.P."/>
            <person name="Kaster A.-K."/>
            <person name="Ovreas L."/>
            <person name="Rohde M."/>
            <person name="Galperin M.Y."/>
            <person name="Jogler C."/>
        </authorList>
    </citation>
    <scope>NUCLEOTIDE SEQUENCE [LARGE SCALE GENOMIC DNA]</scope>
    <source>
        <strain evidence="2 3">Mal48</strain>
    </source>
</reference>
<protein>
    <submittedName>
        <fullName evidence="2">Uncharacterized protein</fullName>
    </submittedName>
</protein>
<accession>A0A517QVB4</accession>
<keyword evidence="3" id="KW-1185">Reference proteome</keyword>
<feature type="compositionally biased region" description="Basic residues" evidence="1">
    <location>
        <begin position="71"/>
        <end position="80"/>
    </location>
</feature>
<feature type="compositionally biased region" description="Basic and acidic residues" evidence="1">
    <location>
        <begin position="97"/>
        <end position="114"/>
    </location>
</feature>
<dbReference type="Proteomes" id="UP000315724">
    <property type="component" value="Chromosome"/>
</dbReference>
<proteinExistence type="predicted"/>
<dbReference type="AlphaFoldDB" id="A0A517QVB4"/>
<dbReference type="OrthoDB" id="208967at2"/>
<organism evidence="2 3">
    <name type="scientific">Thalassoglobus polymorphus</name>
    <dbReference type="NCBI Taxonomy" id="2527994"/>
    <lineage>
        <taxon>Bacteria</taxon>
        <taxon>Pseudomonadati</taxon>
        <taxon>Planctomycetota</taxon>
        <taxon>Planctomycetia</taxon>
        <taxon>Planctomycetales</taxon>
        <taxon>Planctomycetaceae</taxon>
        <taxon>Thalassoglobus</taxon>
    </lineage>
</organism>
<name>A0A517QVB4_9PLAN</name>
<feature type="region of interest" description="Disordered" evidence="1">
    <location>
        <begin position="60"/>
        <end position="129"/>
    </location>
</feature>
<evidence type="ECO:0000313" key="2">
    <source>
        <dbReference type="EMBL" id="QDT35537.1"/>
    </source>
</evidence>
<evidence type="ECO:0000256" key="1">
    <source>
        <dbReference type="SAM" id="MobiDB-lite"/>
    </source>
</evidence>